<feature type="chain" id="PRO_5019431001" description="Pentacotripeptide-repeat region of PRORP domain-containing protein" evidence="4">
    <location>
        <begin position="22"/>
        <end position="783"/>
    </location>
</feature>
<evidence type="ECO:0000256" key="2">
    <source>
        <dbReference type="PROSITE-ProRule" id="PRU00708"/>
    </source>
</evidence>
<gene>
    <name evidence="5" type="ORF">PSNMU_V1.4_AUG-EV-PASAV3_0081610</name>
</gene>
<dbReference type="OrthoDB" id="43028at2759"/>
<feature type="signal peptide" evidence="4">
    <location>
        <begin position="1"/>
        <end position="21"/>
    </location>
</feature>
<feature type="compositionally biased region" description="Basic residues" evidence="3">
    <location>
        <begin position="755"/>
        <end position="765"/>
    </location>
</feature>
<accession>A0A448ZGN1</accession>
<dbReference type="Pfam" id="PF01535">
    <property type="entry name" value="PPR"/>
    <property type="match status" value="1"/>
</dbReference>
<dbReference type="AlphaFoldDB" id="A0A448ZGN1"/>
<keyword evidence="4" id="KW-0732">Signal</keyword>
<dbReference type="PANTHER" id="PTHR46128">
    <property type="entry name" value="MITOCHONDRIAL GROUP I INTRON SPLICING FACTOR CCM1"/>
    <property type="match status" value="1"/>
</dbReference>
<organism evidence="5 6">
    <name type="scientific">Pseudo-nitzschia multistriata</name>
    <dbReference type="NCBI Taxonomy" id="183589"/>
    <lineage>
        <taxon>Eukaryota</taxon>
        <taxon>Sar</taxon>
        <taxon>Stramenopiles</taxon>
        <taxon>Ochrophyta</taxon>
        <taxon>Bacillariophyta</taxon>
        <taxon>Bacillariophyceae</taxon>
        <taxon>Bacillariophycidae</taxon>
        <taxon>Bacillariales</taxon>
        <taxon>Bacillariaceae</taxon>
        <taxon>Pseudo-nitzschia</taxon>
    </lineage>
</organism>
<dbReference type="InterPro" id="IPR002885">
    <property type="entry name" value="PPR_rpt"/>
</dbReference>
<feature type="repeat" description="PPR" evidence="2">
    <location>
        <begin position="442"/>
        <end position="479"/>
    </location>
</feature>
<dbReference type="PANTHER" id="PTHR46128:SF329">
    <property type="entry name" value="MITOCHONDRIAL GROUP I INTRON SPLICING FACTOR DMR1"/>
    <property type="match status" value="1"/>
</dbReference>
<name>A0A448ZGN1_9STRA</name>
<evidence type="ECO:0000256" key="3">
    <source>
        <dbReference type="SAM" id="MobiDB-lite"/>
    </source>
</evidence>
<evidence type="ECO:0008006" key="7">
    <source>
        <dbReference type="Google" id="ProtNLM"/>
    </source>
</evidence>
<keyword evidence="6" id="KW-1185">Reference proteome</keyword>
<feature type="region of interest" description="Disordered" evidence="3">
    <location>
        <begin position="126"/>
        <end position="150"/>
    </location>
</feature>
<feature type="compositionally biased region" description="Polar residues" evidence="3">
    <location>
        <begin position="767"/>
        <end position="777"/>
    </location>
</feature>
<dbReference type="Gene3D" id="1.25.40.10">
    <property type="entry name" value="Tetratricopeptide repeat domain"/>
    <property type="match status" value="3"/>
</dbReference>
<proteinExistence type="inferred from homology"/>
<dbReference type="PROSITE" id="PS51375">
    <property type="entry name" value="PPR"/>
    <property type="match status" value="1"/>
</dbReference>
<dbReference type="Pfam" id="PF13812">
    <property type="entry name" value="PPR_3"/>
    <property type="match status" value="1"/>
</dbReference>
<evidence type="ECO:0000256" key="1">
    <source>
        <dbReference type="ARBA" id="ARBA00007626"/>
    </source>
</evidence>
<sequence>MRLRLSGATLLAVVSLSRCHAYFAGEQIVRAKPGTASIDVRGWRAATSTRPLGKDSRPVPTCLFSSSSEAAEAPSGELLAEIVTLCGADEFGKAIEVLQKESTGAHLKSCYATILKSLAKREEQVEEQRRRDKASVGIASSQSASEKEPDRHLLAGNILDALLELGDSNDELLPTNEDFNTVIKMWGSSTYLENASTRCAASVEELWRLYDKKREERYVPLKESYLYTIKACSQRDRSGDAAKLAERMMSKMKSLSEDYPHLTPDRSIANEVINAWGKSGRKYEQGLRSQSVLEKMIENATSEDRDGEMIPDTKSFNIVLNALAQGRERESEVRAEELLQRMEVLSLTYDCKPDNTSFNTVLNGWASSRHRGSAQRAIAILEHMKKRYDAGLTKVHPDESTYNTVLKALAKSRDEDAINQAESIFEEYLEACESGKLNLSHNAFTYNSMMNCYARSNHPEAAKRSMELFETMKANSGKPGWELCFVDVFTYNTLINVISKEESYDASEQAISLLKEFEQSFAETGDVRFRPNIRLYTSVVKAIGRSKKNTQRAQDIVDRVESSYIKGLTHWEGKPDVSFYNALINAYGWSDMEGRSEKCLGVLKHMVSLFESGTLDDAKPDTVSFNSILNACAHETAKGQSKSDSIMKIAVETFDLLNSSTEYGNPDQNTYVQVLICVATHMAKNDEKRSSMAEATFLQCAARGLVGPNIVAKLFAAVSNRHFKALMGPASYGGSKLRFDMAKLPSEWTQNAGSRQRRSSSRRRQQNFQVTKNVISNSKRRKQ</sequence>
<feature type="region of interest" description="Disordered" evidence="3">
    <location>
        <begin position="748"/>
        <end position="783"/>
    </location>
</feature>
<dbReference type="EMBL" id="CAACVS010000335">
    <property type="protein sequence ID" value="VEU41195.1"/>
    <property type="molecule type" value="Genomic_DNA"/>
</dbReference>
<dbReference type="Proteomes" id="UP000291116">
    <property type="component" value="Unassembled WGS sequence"/>
</dbReference>
<evidence type="ECO:0000256" key="4">
    <source>
        <dbReference type="SAM" id="SignalP"/>
    </source>
</evidence>
<reference evidence="5 6" key="1">
    <citation type="submission" date="2019-01" db="EMBL/GenBank/DDBJ databases">
        <authorList>
            <person name="Ferrante I. M."/>
        </authorList>
    </citation>
    <scope>NUCLEOTIDE SEQUENCE [LARGE SCALE GENOMIC DNA]</scope>
    <source>
        <strain evidence="5 6">B856</strain>
    </source>
</reference>
<protein>
    <recommendedName>
        <fullName evidence="7">Pentacotripeptide-repeat region of PRORP domain-containing protein</fullName>
    </recommendedName>
</protein>
<comment type="similarity">
    <text evidence="1">Belongs to the PPR family. P subfamily.</text>
</comment>
<dbReference type="NCBIfam" id="TIGR00756">
    <property type="entry name" value="PPR"/>
    <property type="match status" value="1"/>
</dbReference>
<dbReference type="InterPro" id="IPR011990">
    <property type="entry name" value="TPR-like_helical_dom_sf"/>
</dbReference>
<dbReference type="InterPro" id="IPR050872">
    <property type="entry name" value="PPR_P_subfamily"/>
</dbReference>
<evidence type="ECO:0000313" key="5">
    <source>
        <dbReference type="EMBL" id="VEU41195.1"/>
    </source>
</evidence>
<evidence type="ECO:0000313" key="6">
    <source>
        <dbReference type="Proteomes" id="UP000291116"/>
    </source>
</evidence>